<dbReference type="InterPro" id="IPR019285">
    <property type="entry name" value="DUF2336"/>
</dbReference>
<feature type="region of interest" description="Disordered" evidence="1">
    <location>
        <begin position="401"/>
        <end position="461"/>
    </location>
</feature>
<dbReference type="RefSeq" id="WP_406853974.1">
    <property type="nucleotide sequence ID" value="NZ_CP157484.1"/>
</dbReference>
<evidence type="ECO:0000313" key="2">
    <source>
        <dbReference type="EMBL" id="XBO37155.1"/>
    </source>
</evidence>
<reference evidence="2" key="1">
    <citation type="submission" date="2024-05" db="EMBL/GenBank/DDBJ databases">
        <authorList>
            <person name="Kim S."/>
            <person name="Heo J."/>
            <person name="Choi H."/>
            <person name="Choi Y."/>
            <person name="Kwon S.-W."/>
            <person name="Kim Y."/>
        </authorList>
    </citation>
    <scope>NUCLEOTIDE SEQUENCE</scope>
    <source>
        <strain evidence="2">KACC 23698</strain>
    </source>
</reference>
<dbReference type="EMBL" id="CP157484">
    <property type="protein sequence ID" value="XBO37155.1"/>
    <property type="molecule type" value="Genomic_DNA"/>
</dbReference>
<dbReference type="Pfam" id="PF10098">
    <property type="entry name" value="DUF2336"/>
    <property type="match status" value="1"/>
</dbReference>
<organism evidence="2">
    <name type="scientific">Alsobacter sp. KACC 23698</name>
    <dbReference type="NCBI Taxonomy" id="3149229"/>
    <lineage>
        <taxon>Bacteria</taxon>
        <taxon>Pseudomonadati</taxon>
        <taxon>Pseudomonadota</taxon>
        <taxon>Alphaproteobacteria</taxon>
        <taxon>Hyphomicrobiales</taxon>
        <taxon>Alsobacteraceae</taxon>
        <taxon>Alsobacter</taxon>
    </lineage>
</organism>
<accession>A0AAU7JA20</accession>
<protein>
    <submittedName>
        <fullName evidence="2">DUF2336 domain-containing protein</fullName>
    </submittedName>
</protein>
<sequence length="483" mass="49918">MIIRRFLAWTRTAPAEPRAAATGALARAYLTADMDAHAKAEAEAALTLALDDPSPLVRAALADALAGEAGAPRHLVAALASDAPEIAALILERSPLLSDPELIDHAAMGSAATQAAIARRADLSPAVAAALAEVAEADAVLALVSNAGAVIPTFSLERMIERFGGDADLRRALLERPDLTIGVRLSALLAGVRAPGADAASRDGLSPARCEQLQRDEEEKIVLALAARSDDDELTGLVAHLRAAGRLTPGLLLRGLLFGEQRLVAEAVANLVRLPARRVAALMAEPRSGGWRALHRKAGLPQLLLGAFQSAIEAARAEAGNDGWSGGPALARRVIGRVIADCVAMGEDTGGRVLVLLRRFEVDIARDEARWAADAMLASMAQESASALAIAAPANADPAAESADPFGALGATAANDGPAEPDFLDASESPQPSEHAAPDGAVLENGSDAEPQAPRTGRAILEDDPDFKAFFAKVRAELVAKAA</sequence>
<dbReference type="AlphaFoldDB" id="A0AAU7JA20"/>
<gene>
    <name evidence="2" type="ORF">ABEG18_15595</name>
</gene>
<proteinExistence type="predicted"/>
<evidence type="ECO:0000256" key="1">
    <source>
        <dbReference type="SAM" id="MobiDB-lite"/>
    </source>
</evidence>
<name>A0AAU7JA20_9HYPH</name>